<dbReference type="EMBL" id="LR031875">
    <property type="protein sequence ID" value="VDD29180.1"/>
    <property type="molecule type" value="Genomic_DNA"/>
</dbReference>
<reference evidence="1" key="1">
    <citation type="submission" date="2018-11" db="EMBL/GenBank/DDBJ databases">
        <authorList>
            <consortium name="Genoscope - CEA"/>
            <person name="William W."/>
        </authorList>
    </citation>
    <scope>NUCLEOTIDE SEQUENCE</scope>
</reference>
<protein>
    <submittedName>
        <fullName evidence="1">Uncharacterized protein</fullName>
    </submittedName>
</protein>
<accession>A0A3P6DP46</accession>
<sequence>MILKSLIPLRIYNQSFVSCFFNSSHKVKQDGFQNRQPIALDRQTNWWLSSLRDHSRRWYQTNI</sequence>
<dbReference type="AlphaFoldDB" id="A0A3P6DP46"/>
<name>A0A3P6DP46_BRAOL</name>
<proteinExistence type="predicted"/>
<organism evidence="1">
    <name type="scientific">Brassica oleracea</name>
    <name type="common">Wild cabbage</name>
    <dbReference type="NCBI Taxonomy" id="3712"/>
    <lineage>
        <taxon>Eukaryota</taxon>
        <taxon>Viridiplantae</taxon>
        <taxon>Streptophyta</taxon>
        <taxon>Embryophyta</taxon>
        <taxon>Tracheophyta</taxon>
        <taxon>Spermatophyta</taxon>
        <taxon>Magnoliopsida</taxon>
        <taxon>eudicotyledons</taxon>
        <taxon>Gunneridae</taxon>
        <taxon>Pentapetalae</taxon>
        <taxon>rosids</taxon>
        <taxon>malvids</taxon>
        <taxon>Brassicales</taxon>
        <taxon>Brassicaceae</taxon>
        <taxon>Brassiceae</taxon>
        <taxon>Brassica</taxon>
    </lineage>
</organism>
<evidence type="ECO:0000313" key="1">
    <source>
        <dbReference type="EMBL" id="VDD29180.1"/>
    </source>
</evidence>
<gene>
    <name evidence="1" type="ORF">BOLC9T54503H</name>
</gene>